<dbReference type="AlphaFoldDB" id="A0A9X2ICR3"/>
<dbReference type="Proteomes" id="UP001139721">
    <property type="component" value="Unassembled WGS sequence"/>
</dbReference>
<organism evidence="2 3">
    <name type="scientific">Legionella maioricensis</name>
    <dbReference type="NCBI Taxonomy" id="2896528"/>
    <lineage>
        <taxon>Bacteria</taxon>
        <taxon>Pseudomonadati</taxon>
        <taxon>Pseudomonadota</taxon>
        <taxon>Gammaproteobacteria</taxon>
        <taxon>Legionellales</taxon>
        <taxon>Legionellaceae</taxon>
        <taxon>Legionella</taxon>
    </lineage>
</organism>
<gene>
    <name evidence="2" type="ORF">LOX96_11610</name>
</gene>
<evidence type="ECO:0000313" key="3">
    <source>
        <dbReference type="Proteomes" id="UP001139721"/>
    </source>
</evidence>
<protein>
    <submittedName>
        <fullName evidence="2">Uncharacterized protein</fullName>
    </submittedName>
</protein>
<sequence>MLKNEQEASIKYKGVKYKIKPLKVILEESIELAKAQNDLSKVKENEQMLENLPAFRKKWLMAYKTEIQKRNAMQGDKYNLYLAYSSRRMETLAHQSTALQEEQTNPAVKETARKNASLFERVKKTLHIKDMKKTPNPHSFYSDKKITKVVDNPLYEAGNSYDNPLYEPKI</sequence>
<comment type="caution">
    <text evidence="2">The sequence shown here is derived from an EMBL/GenBank/DDBJ whole genome shotgun (WGS) entry which is preliminary data.</text>
</comment>
<dbReference type="EMBL" id="JAJKBJ010000013">
    <property type="protein sequence ID" value="MCL9684742.1"/>
    <property type="molecule type" value="Genomic_DNA"/>
</dbReference>
<keyword evidence="3" id="KW-1185">Reference proteome</keyword>
<reference evidence="2" key="1">
    <citation type="submission" date="2021-11" db="EMBL/GenBank/DDBJ databases">
        <title>Legionella maioricencis sp. nov., a new species isolated from hot water samples in Mallorca.</title>
        <authorList>
            <person name="Crespi S."/>
            <person name="Drasar V."/>
            <person name="Salva-Serra F."/>
            <person name="Jaen-Luchoro D."/>
            <person name="Pineiro-Iglesias B."/>
            <person name="Aliaga F."/>
            <person name="Fernandez-Juarez V."/>
            <person name="Coll G."/>
            <person name="Moore E.R.B."/>
            <person name="Bennasar-Figueras A."/>
        </authorList>
    </citation>
    <scope>NUCLEOTIDE SEQUENCE</scope>
    <source>
        <strain evidence="2">HCPI-6</strain>
    </source>
</reference>
<name>A0A9X2ICR3_9GAMM</name>
<proteinExistence type="predicted"/>
<evidence type="ECO:0000256" key="1">
    <source>
        <dbReference type="SAM" id="Coils"/>
    </source>
</evidence>
<accession>A0A9X2ICR3</accession>
<keyword evidence="1" id="KW-0175">Coiled coil</keyword>
<evidence type="ECO:0000313" key="2">
    <source>
        <dbReference type="EMBL" id="MCL9684742.1"/>
    </source>
</evidence>
<feature type="coiled-coil region" evidence="1">
    <location>
        <begin position="25"/>
        <end position="52"/>
    </location>
</feature>
<dbReference type="RefSeq" id="WP_250421962.1">
    <property type="nucleotide sequence ID" value="NZ_JAJKBJ010000013.1"/>
</dbReference>